<dbReference type="GO" id="GO:0005509">
    <property type="term" value="F:calcium ion binding"/>
    <property type="evidence" value="ECO:0007669"/>
    <property type="project" value="TreeGrafter"/>
</dbReference>
<dbReference type="VEuPathDB" id="MicrosporidiaDB:DI09_3p590"/>
<dbReference type="InterPro" id="IPR007736">
    <property type="entry name" value="Caleosin-related"/>
</dbReference>
<evidence type="ECO:0000256" key="2">
    <source>
        <dbReference type="SAM" id="MobiDB-lite"/>
    </source>
</evidence>
<feature type="region of interest" description="Disordered" evidence="2">
    <location>
        <begin position="34"/>
        <end position="55"/>
    </location>
</feature>
<dbReference type="Pfam" id="PF05042">
    <property type="entry name" value="Caleosin"/>
    <property type="match status" value="1"/>
</dbReference>
<protein>
    <recommendedName>
        <fullName evidence="5">EF-hand domain-containing protein</fullName>
    </recommendedName>
</protein>
<dbReference type="GO" id="GO:0004497">
    <property type="term" value="F:monooxygenase activity"/>
    <property type="evidence" value="ECO:0007669"/>
    <property type="project" value="TreeGrafter"/>
</dbReference>
<comment type="similarity">
    <text evidence="1">Belongs to the caleosin family.</text>
</comment>
<dbReference type="EMBL" id="JMKJ01000333">
    <property type="protein sequence ID" value="KGG51297.1"/>
    <property type="molecule type" value="Genomic_DNA"/>
</dbReference>
<dbReference type="HOGENOM" id="CLU_1065907_0_0_1"/>
<comment type="caution">
    <text evidence="3">The sequence shown here is derived from an EMBL/GenBank/DDBJ whole genome shotgun (WGS) entry which is preliminary data.</text>
</comment>
<dbReference type="PANTHER" id="PTHR31495">
    <property type="entry name" value="PEROXYGENASE 3-RELATED"/>
    <property type="match status" value="1"/>
</dbReference>
<keyword evidence="4" id="KW-1185">Reference proteome</keyword>
<dbReference type="AlphaFoldDB" id="A0A098VQI8"/>
<evidence type="ECO:0000313" key="3">
    <source>
        <dbReference type="EMBL" id="KGG51297.1"/>
    </source>
</evidence>
<accession>A0A098VQI8</accession>
<dbReference type="RefSeq" id="XP_013237724.1">
    <property type="nucleotide sequence ID" value="XM_013382270.1"/>
</dbReference>
<dbReference type="OrthoDB" id="640742at2759"/>
<gene>
    <name evidence="3" type="ORF">DI09_3p590</name>
</gene>
<sequence>MWPACRTPFMSKIDYSLPDMQTFTSEYLPEIARNVEPSPTASPSTSPKSQKRTENKLPEMVSSPFYKPSATPDLVSHVSFFDRNNDGVILPWETYETLHSDLGINSIISMGATAVLHLCMSYATSDSWIPDPFFGITVANISRCRLGSHCGVYDSDGRIDVNVFEKQFGRLELKDYFKSPQAKLAAPHSLTPRLTLADAWEISAQNDSLLDVAGWVVDKVMWILLAVLENNSISKSSLLDCYKGNPYFEAKRKQRSTENPG</sequence>
<evidence type="ECO:0000313" key="4">
    <source>
        <dbReference type="Proteomes" id="UP000029725"/>
    </source>
</evidence>
<evidence type="ECO:0008006" key="5">
    <source>
        <dbReference type="Google" id="ProtNLM"/>
    </source>
</evidence>
<dbReference type="Proteomes" id="UP000029725">
    <property type="component" value="Unassembled WGS sequence"/>
</dbReference>
<evidence type="ECO:0000256" key="1">
    <source>
        <dbReference type="ARBA" id="ARBA00006765"/>
    </source>
</evidence>
<organism evidence="3 4">
    <name type="scientific">Mitosporidium daphniae</name>
    <dbReference type="NCBI Taxonomy" id="1485682"/>
    <lineage>
        <taxon>Eukaryota</taxon>
        <taxon>Fungi</taxon>
        <taxon>Fungi incertae sedis</taxon>
        <taxon>Microsporidia</taxon>
        <taxon>Mitosporidium</taxon>
    </lineage>
</organism>
<feature type="compositionally biased region" description="Low complexity" evidence="2">
    <location>
        <begin position="37"/>
        <end position="47"/>
    </location>
</feature>
<dbReference type="PANTHER" id="PTHR31495:SF20">
    <property type="entry name" value="CALEOSIN-RELATED FAMILY PROTEIN"/>
    <property type="match status" value="1"/>
</dbReference>
<name>A0A098VQI8_9MICR</name>
<dbReference type="GeneID" id="25259860"/>
<proteinExistence type="inferred from homology"/>
<reference evidence="3 4" key="1">
    <citation type="submission" date="2014-04" db="EMBL/GenBank/DDBJ databases">
        <title>A new species of microsporidia sheds light on the evolution of extreme parasitism.</title>
        <authorList>
            <person name="Haag K.L."/>
            <person name="James T.Y."/>
            <person name="Larsson R."/>
            <person name="Schaer T.M."/>
            <person name="Refardt D."/>
            <person name="Pombert J.-F."/>
            <person name="Ebert D."/>
        </authorList>
    </citation>
    <scope>NUCLEOTIDE SEQUENCE [LARGE SCALE GENOMIC DNA]</scope>
    <source>
        <strain evidence="3 4">UGP3</strain>
        <tissue evidence="3">Spores</tissue>
    </source>
</reference>